<keyword evidence="3" id="KW-1185">Reference proteome</keyword>
<dbReference type="Pfam" id="PF08239">
    <property type="entry name" value="SH3_3"/>
    <property type="match status" value="1"/>
</dbReference>
<proteinExistence type="predicted"/>
<comment type="caution">
    <text evidence="2">The sequence shown here is derived from an EMBL/GenBank/DDBJ whole genome shotgun (WGS) entry which is preliminary data.</text>
</comment>
<evidence type="ECO:0000259" key="1">
    <source>
        <dbReference type="Pfam" id="PF08239"/>
    </source>
</evidence>
<organism evidence="2 3">
    <name type="scientific">Leptospira jelokensis</name>
    <dbReference type="NCBI Taxonomy" id="2484931"/>
    <lineage>
        <taxon>Bacteria</taxon>
        <taxon>Pseudomonadati</taxon>
        <taxon>Spirochaetota</taxon>
        <taxon>Spirochaetia</taxon>
        <taxon>Leptospirales</taxon>
        <taxon>Leptospiraceae</taxon>
        <taxon>Leptospira</taxon>
    </lineage>
</organism>
<evidence type="ECO:0000313" key="2">
    <source>
        <dbReference type="EMBL" id="TGL65544.1"/>
    </source>
</evidence>
<sequence length="397" mass="46002">MKSKLYLTILFFLFVCSDKKNETEQGPIHRFVTQIPATEVFDSSALKKVTLLIPWKTKVTIREIIQNKDSTNIIHFSYEGKDYYGKESDFSVNEPELYMRVNVNSRLRLRSKPNKDSDVLEKIPNGYVSSILSIDPKLVTIDGIKGYWFQIAYNGLNGWIFSGYTITSRSEVSLSWADRINLEPEELSSNLSDLQTELMDYDVKETTSVNGYELILARRKNQTEMEECIEGDKLFIYNKKEDFIYKSESFSISIRQENYPFTNAILVREEHCGCCCPSASDSIIHLGKVPIKINSFLNDSTMSCSYVYGETSFSYEIKNKFTKNQENLKYVRTPDCYEFFNSNHDIDSEVTIIPPKISNEYFVYSKYGKTLEVEVYKNEGIPKQFKTLWEESNTDSQ</sequence>
<dbReference type="EMBL" id="RQGH01000026">
    <property type="protein sequence ID" value="TGL65544.1"/>
    <property type="molecule type" value="Genomic_DNA"/>
</dbReference>
<evidence type="ECO:0000313" key="3">
    <source>
        <dbReference type="Proteomes" id="UP000297567"/>
    </source>
</evidence>
<dbReference type="Gene3D" id="2.30.30.40">
    <property type="entry name" value="SH3 Domains"/>
    <property type="match status" value="1"/>
</dbReference>
<dbReference type="RefSeq" id="WP_135643510.1">
    <property type="nucleotide sequence ID" value="NZ_RQGH01000026.1"/>
</dbReference>
<accession>A0A4Z0ZS74</accession>
<gene>
    <name evidence="2" type="ORF">EHQ62_13355</name>
</gene>
<name>A0A4Z0ZS74_9LEPT</name>
<dbReference type="Proteomes" id="UP000297567">
    <property type="component" value="Unassembled WGS sequence"/>
</dbReference>
<reference evidence="2" key="1">
    <citation type="journal article" date="2019" name="PLoS Negl. Trop. Dis.">
        <title>Revisiting the worldwide diversity of Leptospira species in the environment.</title>
        <authorList>
            <person name="Vincent A.T."/>
            <person name="Schiettekatte O."/>
            <person name="Bourhy P."/>
            <person name="Veyrier F.J."/>
            <person name="Picardeau M."/>
        </authorList>
    </citation>
    <scope>NUCLEOTIDE SEQUENCE [LARGE SCALE GENOMIC DNA]</scope>
    <source>
        <strain evidence="2">201702451</strain>
    </source>
</reference>
<protein>
    <submittedName>
        <fullName evidence="2">SH3 domain-containing protein</fullName>
    </submittedName>
</protein>
<feature type="domain" description="SH3b" evidence="1">
    <location>
        <begin position="105"/>
        <end position="164"/>
    </location>
</feature>
<dbReference type="InterPro" id="IPR003646">
    <property type="entry name" value="SH3-like_bac-type"/>
</dbReference>
<dbReference type="AlphaFoldDB" id="A0A4Z0ZS74"/>